<accession>A0A255XI68</accession>
<evidence type="ECO:0000313" key="3">
    <source>
        <dbReference type="Proteomes" id="UP000216361"/>
    </source>
</evidence>
<name>A0A255XI68_9PROT</name>
<evidence type="ECO:0000313" key="2">
    <source>
        <dbReference type="EMBL" id="OYQ16591.1"/>
    </source>
</evidence>
<keyword evidence="3" id="KW-1185">Reference proteome</keyword>
<reference evidence="2 3" key="1">
    <citation type="submission" date="2017-07" db="EMBL/GenBank/DDBJ databases">
        <title>Elstera cyanobacteriorum sp. nov., a novel bacterium isolated from cyanobacterial aggregates in a eutrophic lake.</title>
        <authorList>
            <person name="Cai H."/>
        </authorList>
    </citation>
    <scope>NUCLEOTIDE SEQUENCE [LARGE SCALE GENOMIC DNA]</scope>
    <source>
        <strain evidence="2 3">TH019</strain>
    </source>
</reference>
<sequence>MSTERFSVDISKLGRKTVTEPQGASAEPNEKIDRLADELGFGSREPSRGGRRPSPRTGQIHAKVLPNVAKEIAEMALARGVQQGVIIEEAWEIFKRSMK</sequence>
<feature type="compositionally biased region" description="Basic and acidic residues" evidence="1">
    <location>
        <begin position="28"/>
        <end position="37"/>
    </location>
</feature>
<dbReference type="OrthoDB" id="7274848at2"/>
<dbReference type="EMBL" id="NOXS01000035">
    <property type="protein sequence ID" value="OYQ16591.1"/>
    <property type="molecule type" value="Genomic_DNA"/>
</dbReference>
<dbReference type="RefSeq" id="WP_094410229.1">
    <property type="nucleotide sequence ID" value="NZ_BMJZ01000017.1"/>
</dbReference>
<gene>
    <name evidence="2" type="ORF">CHR90_16480</name>
</gene>
<evidence type="ECO:0008006" key="4">
    <source>
        <dbReference type="Google" id="ProtNLM"/>
    </source>
</evidence>
<evidence type="ECO:0000256" key="1">
    <source>
        <dbReference type="SAM" id="MobiDB-lite"/>
    </source>
</evidence>
<proteinExistence type="predicted"/>
<dbReference type="AlphaFoldDB" id="A0A255XI68"/>
<protein>
    <recommendedName>
        <fullName evidence="4">Chromosome partitioning protein ParB</fullName>
    </recommendedName>
</protein>
<organism evidence="2 3">
    <name type="scientific">Elstera cyanobacteriorum</name>
    <dbReference type="NCBI Taxonomy" id="2022747"/>
    <lineage>
        <taxon>Bacteria</taxon>
        <taxon>Pseudomonadati</taxon>
        <taxon>Pseudomonadota</taxon>
        <taxon>Alphaproteobacteria</taxon>
        <taxon>Rhodospirillales</taxon>
        <taxon>Rhodospirillaceae</taxon>
        <taxon>Elstera</taxon>
    </lineage>
</organism>
<dbReference type="Proteomes" id="UP000216361">
    <property type="component" value="Unassembled WGS sequence"/>
</dbReference>
<comment type="caution">
    <text evidence="2">The sequence shown here is derived from an EMBL/GenBank/DDBJ whole genome shotgun (WGS) entry which is preliminary data.</text>
</comment>
<feature type="region of interest" description="Disordered" evidence="1">
    <location>
        <begin position="1"/>
        <end position="58"/>
    </location>
</feature>